<dbReference type="SMART" id="SM00028">
    <property type="entry name" value="TPR"/>
    <property type="match status" value="1"/>
</dbReference>
<proteinExistence type="predicted"/>
<gene>
    <name evidence="2" type="ORF">COMA2_40077</name>
</gene>
<dbReference type="Proteomes" id="UP000198736">
    <property type="component" value="Unassembled WGS sequence"/>
</dbReference>
<keyword evidence="3" id="KW-1185">Reference proteome</keyword>
<dbReference type="SUPFAM" id="SSF48452">
    <property type="entry name" value="TPR-like"/>
    <property type="match status" value="1"/>
</dbReference>
<organism evidence="2 3">
    <name type="scientific">Candidatus Nitrospira nitrificans</name>
    <dbReference type="NCBI Taxonomy" id="1742973"/>
    <lineage>
        <taxon>Bacteria</taxon>
        <taxon>Pseudomonadati</taxon>
        <taxon>Nitrospirota</taxon>
        <taxon>Nitrospiria</taxon>
        <taxon>Nitrospirales</taxon>
        <taxon>Nitrospiraceae</taxon>
        <taxon>Nitrospira</taxon>
    </lineage>
</organism>
<dbReference type="InterPro" id="IPR019734">
    <property type="entry name" value="TPR_rpt"/>
</dbReference>
<evidence type="ECO:0000313" key="2">
    <source>
        <dbReference type="EMBL" id="CUS37888.1"/>
    </source>
</evidence>
<dbReference type="InterPro" id="IPR011990">
    <property type="entry name" value="TPR-like_helical_dom_sf"/>
</dbReference>
<feature type="repeat" description="TPR" evidence="1">
    <location>
        <begin position="228"/>
        <end position="261"/>
    </location>
</feature>
<reference evidence="3" key="1">
    <citation type="submission" date="2015-10" db="EMBL/GenBank/DDBJ databases">
        <authorList>
            <person name="Luecker S."/>
            <person name="Luecker S."/>
        </authorList>
    </citation>
    <scope>NUCLEOTIDE SEQUENCE [LARGE SCALE GENOMIC DNA]</scope>
</reference>
<evidence type="ECO:0000313" key="3">
    <source>
        <dbReference type="Proteomes" id="UP000198736"/>
    </source>
</evidence>
<evidence type="ECO:0000256" key="1">
    <source>
        <dbReference type="PROSITE-ProRule" id="PRU00339"/>
    </source>
</evidence>
<keyword evidence="1" id="KW-0802">TPR repeat</keyword>
<dbReference type="EMBL" id="CZPZ01000031">
    <property type="protein sequence ID" value="CUS37888.1"/>
    <property type="molecule type" value="Genomic_DNA"/>
</dbReference>
<dbReference type="AlphaFoldDB" id="A0A0S4LMQ1"/>
<accession>A0A0S4LMQ1</accession>
<protein>
    <submittedName>
        <fullName evidence="2">Uncharacterized protein</fullName>
    </submittedName>
</protein>
<dbReference type="STRING" id="1742973.COMA2_40077"/>
<dbReference type="PROSITE" id="PS50005">
    <property type="entry name" value="TPR"/>
    <property type="match status" value="1"/>
</dbReference>
<name>A0A0S4LMQ1_9BACT</name>
<sequence>MMVEGGISMCEVRWNQSEKIGRVAAWLQRWNCLLPVLLVVLVSLLGGCAGTRATIVEVPVKPKLVLPGNIGEFRIQDFGGPADCARDLWTGIHELAVRGKLTPVDPRFRSVEEPLHITGTIEDCSLRMGYGALKATITLSLGEKPLHQELVRQETTRPGASREEVRGILVDRAVKQVASIFVSDWKSELREVCAQGSSDPVWIALHDKNWKHARELVSELTRKDSQDHCAWFNSGITHEGLKQFDEAVRSYQKAVDVDQNEKYSQALSRAKRSLDSFRAINAERRPGE</sequence>
<dbReference type="Gene3D" id="1.25.40.10">
    <property type="entry name" value="Tetratricopeptide repeat domain"/>
    <property type="match status" value="1"/>
</dbReference>